<proteinExistence type="predicted"/>
<dbReference type="GO" id="GO:0005829">
    <property type="term" value="C:cytosol"/>
    <property type="evidence" value="ECO:0007669"/>
    <property type="project" value="TreeGrafter"/>
</dbReference>
<accession>A0A6J4Q1H9</accession>
<dbReference type="GO" id="GO:0000287">
    <property type="term" value="F:magnesium ion binding"/>
    <property type="evidence" value="ECO:0007669"/>
    <property type="project" value="TreeGrafter"/>
</dbReference>
<dbReference type="Gene3D" id="3.40.50.1000">
    <property type="entry name" value="HAD superfamily/HAD-like"/>
    <property type="match status" value="1"/>
</dbReference>
<dbReference type="InterPro" id="IPR023214">
    <property type="entry name" value="HAD_sf"/>
</dbReference>
<gene>
    <name evidence="1" type="ORF">AVDCRST_MAG74-3496</name>
</gene>
<evidence type="ECO:0000313" key="1">
    <source>
        <dbReference type="EMBL" id="CAA9428183.1"/>
    </source>
</evidence>
<organism evidence="1">
    <name type="scientific">uncultured Pyrinomonadaceae bacterium</name>
    <dbReference type="NCBI Taxonomy" id="2283094"/>
    <lineage>
        <taxon>Bacteria</taxon>
        <taxon>Pseudomonadati</taxon>
        <taxon>Acidobacteriota</taxon>
        <taxon>Blastocatellia</taxon>
        <taxon>Blastocatellales</taxon>
        <taxon>Pyrinomonadaceae</taxon>
        <taxon>environmental samples</taxon>
    </lineage>
</organism>
<dbReference type="PANTHER" id="PTHR10000">
    <property type="entry name" value="PHOSPHOSERINE PHOSPHATASE"/>
    <property type="match status" value="1"/>
</dbReference>
<dbReference type="EMBL" id="CADCUR010000296">
    <property type="protein sequence ID" value="CAA9428183.1"/>
    <property type="molecule type" value="Genomic_DNA"/>
</dbReference>
<dbReference type="InterPro" id="IPR036412">
    <property type="entry name" value="HAD-like_sf"/>
</dbReference>
<dbReference type="SUPFAM" id="SSF56784">
    <property type="entry name" value="HAD-like"/>
    <property type="match status" value="1"/>
</dbReference>
<dbReference type="InterPro" id="IPR000150">
    <property type="entry name" value="Cof"/>
</dbReference>
<dbReference type="NCBIfam" id="TIGR00099">
    <property type="entry name" value="Cof-subfamily"/>
    <property type="match status" value="1"/>
</dbReference>
<dbReference type="NCBIfam" id="TIGR01484">
    <property type="entry name" value="HAD-SF-IIB"/>
    <property type="match status" value="1"/>
</dbReference>
<name>A0A6J4Q1H9_9BACT</name>
<dbReference type="CDD" id="cd07516">
    <property type="entry name" value="HAD_Pase"/>
    <property type="match status" value="1"/>
</dbReference>
<dbReference type="InterPro" id="IPR006379">
    <property type="entry name" value="HAD-SF_hydro_IIB"/>
</dbReference>
<dbReference type="PROSITE" id="PS01228">
    <property type="entry name" value="COF_1"/>
    <property type="match status" value="1"/>
</dbReference>
<dbReference type="GO" id="GO:0016791">
    <property type="term" value="F:phosphatase activity"/>
    <property type="evidence" value="ECO:0007669"/>
    <property type="project" value="TreeGrafter"/>
</dbReference>
<dbReference type="Pfam" id="PF08282">
    <property type="entry name" value="Hydrolase_3"/>
    <property type="match status" value="1"/>
</dbReference>
<dbReference type="Gene3D" id="3.30.1240.10">
    <property type="match status" value="1"/>
</dbReference>
<reference evidence="1" key="1">
    <citation type="submission" date="2020-02" db="EMBL/GenBank/DDBJ databases">
        <authorList>
            <person name="Meier V. D."/>
        </authorList>
    </citation>
    <scope>NUCLEOTIDE SEQUENCE</scope>
    <source>
        <strain evidence="1">AVDCRST_MAG74</strain>
    </source>
</reference>
<sequence length="291" mass="31582">MIKLLALDLDGTLLNSRGEIPEKNIKAIQRAEECGVLVTIATGRRFRDALPVALQLKLNAPVVCHNGALLKYAQTLETVAVSLVPRETVRETLRIGREFGGDALVSADPKGKGVLLYETVSEANVPLQKYIAWGKRLHGAEAEEAVHRVENLAAVCDEIETVHISFSGTLAPMAELEMILRDELSDTATVLTTVYPRLDFTLIDILPPDASKGIGVEKLALINKLAAENVMTIGDNFNDLEMLEYAGTAVVMGNASPELLERPDFFSTLSNDENGVALAIEKFILGDFNGK</sequence>
<dbReference type="AlphaFoldDB" id="A0A6J4Q1H9"/>
<protein>
    <submittedName>
        <fullName evidence="1">Uncharacterized protein</fullName>
    </submittedName>
</protein>
<dbReference type="PANTHER" id="PTHR10000:SF8">
    <property type="entry name" value="HAD SUPERFAMILY HYDROLASE-LIKE, TYPE 3"/>
    <property type="match status" value="1"/>
</dbReference>